<dbReference type="PANTHER" id="PTHR22604:SF105">
    <property type="entry name" value="TRANS-1,2-DIHYDROBENZENE-1,2-DIOL DEHYDROGENASE"/>
    <property type="match status" value="1"/>
</dbReference>
<dbReference type="Proteomes" id="UP000823963">
    <property type="component" value="Unassembled WGS sequence"/>
</dbReference>
<proteinExistence type="inferred from homology"/>
<evidence type="ECO:0000259" key="4">
    <source>
        <dbReference type="Pfam" id="PF22725"/>
    </source>
</evidence>
<feature type="domain" description="Gfo/Idh/MocA-like oxidoreductase N-terminal" evidence="3">
    <location>
        <begin position="5"/>
        <end position="121"/>
    </location>
</feature>
<name>A0A9D1UWS4_9LACO</name>
<reference evidence="5" key="1">
    <citation type="journal article" date="2021" name="PeerJ">
        <title>Extensive microbial diversity within the chicken gut microbiome revealed by metagenomics and culture.</title>
        <authorList>
            <person name="Gilroy R."/>
            <person name="Ravi A."/>
            <person name="Getino M."/>
            <person name="Pursley I."/>
            <person name="Horton D.L."/>
            <person name="Alikhan N.F."/>
            <person name="Baker D."/>
            <person name="Gharbi K."/>
            <person name="Hall N."/>
            <person name="Watson M."/>
            <person name="Adriaenssens E.M."/>
            <person name="Foster-Nyarko E."/>
            <person name="Jarju S."/>
            <person name="Secka A."/>
            <person name="Antonio M."/>
            <person name="Oren A."/>
            <person name="Chaudhuri R.R."/>
            <person name="La Ragione R."/>
            <person name="Hildebrand F."/>
            <person name="Pallen M.J."/>
        </authorList>
    </citation>
    <scope>NUCLEOTIDE SEQUENCE</scope>
    <source>
        <strain evidence="5">6627</strain>
    </source>
</reference>
<dbReference type="GO" id="GO:0016491">
    <property type="term" value="F:oxidoreductase activity"/>
    <property type="evidence" value="ECO:0007669"/>
    <property type="project" value="UniProtKB-KW"/>
</dbReference>
<protein>
    <submittedName>
        <fullName evidence="5">Gfo/Idh/MocA family oxidoreductase</fullName>
    </submittedName>
</protein>
<dbReference type="Gene3D" id="3.40.50.720">
    <property type="entry name" value="NAD(P)-binding Rossmann-like Domain"/>
    <property type="match status" value="1"/>
</dbReference>
<dbReference type="AlphaFoldDB" id="A0A9D1UWS4"/>
<dbReference type="SUPFAM" id="SSF55347">
    <property type="entry name" value="Glyceraldehyde-3-phosphate dehydrogenase-like, C-terminal domain"/>
    <property type="match status" value="1"/>
</dbReference>
<reference evidence="5" key="2">
    <citation type="submission" date="2021-04" db="EMBL/GenBank/DDBJ databases">
        <authorList>
            <person name="Gilroy R."/>
        </authorList>
    </citation>
    <scope>NUCLEOTIDE SEQUENCE</scope>
    <source>
        <strain evidence="5">6627</strain>
    </source>
</reference>
<evidence type="ECO:0000256" key="1">
    <source>
        <dbReference type="ARBA" id="ARBA00010928"/>
    </source>
</evidence>
<accession>A0A9D1UWS4</accession>
<organism evidence="5 6">
    <name type="scientific">Candidatus Ligilactobacillus excrementigallinarum</name>
    <dbReference type="NCBI Taxonomy" id="2838641"/>
    <lineage>
        <taxon>Bacteria</taxon>
        <taxon>Bacillati</taxon>
        <taxon>Bacillota</taxon>
        <taxon>Bacilli</taxon>
        <taxon>Lactobacillales</taxon>
        <taxon>Lactobacillaceae</taxon>
        <taxon>Ligilactobacillus</taxon>
    </lineage>
</organism>
<evidence type="ECO:0000313" key="5">
    <source>
        <dbReference type="EMBL" id="HIX01787.1"/>
    </source>
</evidence>
<dbReference type="InterPro" id="IPR036291">
    <property type="entry name" value="NAD(P)-bd_dom_sf"/>
</dbReference>
<comment type="caution">
    <text evidence="5">The sequence shown here is derived from an EMBL/GenBank/DDBJ whole genome shotgun (WGS) entry which is preliminary data.</text>
</comment>
<evidence type="ECO:0000313" key="6">
    <source>
        <dbReference type="Proteomes" id="UP000823963"/>
    </source>
</evidence>
<gene>
    <name evidence="5" type="ORF">H9861_03435</name>
</gene>
<dbReference type="Gene3D" id="3.30.360.10">
    <property type="entry name" value="Dihydrodipicolinate Reductase, domain 2"/>
    <property type="match status" value="1"/>
</dbReference>
<dbReference type="InterPro" id="IPR055170">
    <property type="entry name" value="GFO_IDH_MocA-like_dom"/>
</dbReference>
<dbReference type="Pfam" id="PF22725">
    <property type="entry name" value="GFO_IDH_MocA_C3"/>
    <property type="match status" value="1"/>
</dbReference>
<dbReference type="GO" id="GO:0000166">
    <property type="term" value="F:nucleotide binding"/>
    <property type="evidence" value="ECO:0007669"/>
    <property type="project" value="InterPro"/>
</dbReference>
<dbReference type="SUPFAM" id="SSF51735">
    <property type="entry name" value="NAD(P)-binding Rossmann-fold domains"/>
    <property type="match status" value="1"/>
</dbReference>
<sequence length="324" mass="36924">MTKYNWAIVGTGWAASDFALALNAEGEIYAVVNPHREHADEFAERNHVKHTYYDYDKMLADEQVDIVYIATPHMNHYEYIKRALAANKHVFCEKAITVNAAQFDEVQQLAQEKHLILTEGFTLYHMPLYRKLKELIQTGKLGEIKMIQVNFGSLKDPDPTKRYFSKELAGGALLDIGGYATAFVRMFMKQPHVAQTSVKFYQTGVDEMSGIILKNAQEQMAVMSLSFRAKQPKRGVVSGTKGYVEINNYPRANQAEITYTADAHTSTTETLTVGESELALQYEVRDMERYIDQGHDDGELEFSHDVAHILDDVRSDWGMRYPFE</sequence>
<dbReference type="InterPro" id="IPR000683">
    <property type="entry name" value="Gfo/Idh/MocA-like_OxRdtase_N"/>
</dbReference>
<dbReference type="EMBL" id="DXFP01000026">
    <property type="protein sequence ID" value="HIX01787.1"/>
    <property type="molecule type" value="Genomic_DNA"/>
</dbReference>
<feature type="domain" description="GFO/IDH/MocA-like oxidoreductase" evidence="4">
    <location>
        <begin position="129"/>
        <end position="244"/>
    </location>
</feature>
<dbReference type="Pfam" id="PF01408">
    <property type="entry name" value="GFO_IDH_MocA"/>
    <property type="match status" value="1"/>
</dbReference>
<evidence type="ECO:0000259" key="3">
    <source>
        <dbReference type="Pfam" id="PF01408"/>
    </source>
</evidence>
<comment type="similarity">
    <text evidence="1">Belongs to the Gfo/Idh/MocA family.</text>
</comment>
<dbReference type="PANTHER" id="PTHR22604">
    <property type="entry name" value="OXIDOREDUCTASES"/>
    <property type="match status" value="1"/>
</dbReference>
<evidence type="ECO:0000256" key="2">
    <source>
        <dbReference type="ARBA" id="ARBA00023002"/>
    </source>
</evidence>
<dbReference type="InterPro" id="IPR050984">
    <property type="entry name" value="Gfo/Idh/MocA_domain"/>
</dbReference>
<keyword evidence="2" id="KW-0560">Oxidoreductase</keyword>